<keyword evidence="2 5" id="KW-0812">Transmembrane</keyword>
<proteinExistence type="predicted"/>
<keyword evidence="7" id="KW-1185">Reference proteome</keyword>
<evidence type="ECO:0000256" key="2">
    <source>
        <dbReference type="ARBA" id="ARBA00022692"/>
    </source>
</evidence>
<feature type="transmembrane region" description="Helical" evidence="5">
    <location>
        <begin position="69"/>
        <end position="90"/>
    </location>
</feature>
<feature type="transmembrane region" description="Helical" evidence="5">
    <location>
        <begin position="96"/>
        <end position="116"/>
    </location>
</feature>
<accession>A0A3N0F0H4</accession>
<dbReference type="GO" id="GO:0016020">
    <property type="term" value="C:membrane"/>
    <property type="evidence" value="ECO:0007669"/>
    <property type="project" value="UniProtKB-SubCell"/>
</dbReference>
<reference evidence="6 7" key="1">
    <citation type="submission" date="2018-10" db="EMBL/GenBank/DDBJ databases">
        <title>Sinomicrobium pectinilyticum sp. nov., a pectinase-producing bacterium isolated from alkaline and saline soil, and emended description of the genus Sinomicrobium.</title>
        <authorList>
            <person name="Cheng B."/>
            <person name="Li C."/>
            <person name="Lai Q."/>
            <person name="Du M."/>
            <person name="Shao Z."/>
            <person name="Xu P."/>
            <person name="Yang C."/>
        </authorList>
    </citation>
    <scope>NUCLEOTIDE SEQUENCE [LARGE SCALE GENOMIC DNA]</scope>
    <source>
        <strain evidence="6 7">5DNS001</strain>
    </source>
</reference>
<evidence type="ECO:0000256" key="1">
    <source>
        <dbReference type="ARBA" id="ARBA00004141"/>
    </source>
</evidence>
<sequence>MKKNILDWAIRAIPTIILLQTLFYKFTGAPESVHIFSALGAEPYGRIGLGIAELITALLLLIPKTAVYGAIACLFIMTGAIASHIFVLGIEVSGDGGTLFILACVTFFFSGLFLIIRKKILNYPS</sequence>
<name>A0A3N0F0H4_SINP1</name>
<comment type="caution">
    <text evidence="6">The sequence shown here is derived from an EMBL/GenBank/DDBJ whole genome shotgun (WGS) entry which is preliminary data.</text>
</comment>
<keyword evidence="3 5" id="KW-1133">Transmembrane helix</keyword>
<dbReference type="Pfam" id="PF13564">
    <property type="entry name" value="DoxX_2"/>
    <property type="match status" value="1"/>
</dbReference>
<organism evidence="6 7">
    <name type="scientific">Sinomicrobium pectinilyticum</name>
    <dbReference type="NCBI Taxonomy" id="1084421"/>
    <lineage>
        <taxon>Bacteria</taxon>
        <taxon>Pseudomonadati</taxon>
        <taxon>Bacteroidota</taxon>
        <taxon>Flavobacteriia</taxon>
        <taxon>Flavobacteriales</taxon>
        <taxon>Flavobacteriaceae</taxon>
        <taxon>Sinomicrobium</taxon>
    </lineage>
</organism>
<evidence type="ECO:0000256" key="5">
    <source>
        <dbReference type="SAM" id="Phobius"/>
    </source>
</evidence>
<dbReference type="AlphaFoldDB" id="A0A3N0F0H4"/>
<keyword evidence="4 5" id="KW-0472">Membrane</keyword>
<feature type="transmembrane region" description="Helical" evidence="5">
    <location>
        <begin position="44"/>
        <end position="62"/>
    </location>
</feature>
<evidence type="ECO:0000256" key="4">
    <source>
        <dbReference type="ARBA" id="ARBA00023136"/>
    </source>
</evidence>
<evidence type="ECO:0000313" key="7">
    <source>
        <dbReference type="Proteomes" id="UP000267469"/>
    </source>
</evidence>
<feature type="transmembrane region" description="Helical" evidence="5">
    <location>
        <begin position="5"/>
        <end position="24"/>
    </location>
</feature>
<protein>
    <submittedName>
        <fullName evidence="6">DoxX family protein</fullName>
    </submittedName>
</protein>
<dbReference type="InterPro" id="IPR032808">
    <property type="entry name" value="DoxX"/>
</dbReference>
<gene>
    <name evidence="6" type="ORF">ED312_02545</name>
</gene>
<dbReference type="OrthoDB" id="8161897at2"/>
<evidence type="ECO:0000313" key="6">
    <source>
        <dbReference type="EMBL" id="RNL93519.1"/>
    </source>
</evidence>
<dbReference type="RefSeq" id="WP_123214430.1">
    <property type="nucleotide sequence ID" value="NZ_RJTM01000011.1"/>
</dbReference>
<dbReference type="EMBL" id="RJTM01000011">
    <property type="protein sequence ID" value="RNL93519.1"/>
    <property type="molecule type" value="Genomic_DNA"/>
</dbReference>
<evidence type="ECO:0000256" key="3">
    <source>
        <dbReference type="ARBA" id="ARBA00022989"/>
    </source>
</evidence>
<dbReference type="Proteomes" id="UP000267469">
    <property type="component" value="Unassembled WGS sequence"/>
</dbReference>
<comment type="subcellular location">
    <subcellularLocation>
        <location evidence="1">Membrane</location>
        <topology evidence="1">Multi-pass membrane protein</topology>
    </subcellularLocation>
</comment>